<dbReference type="CDD" id="cd00198">
    <property type="entry name" value="vWFA"/>
    <property type="match status" value="1"/>
</dbReference>
<evidence type="ECO:0008006" key="3">
    <source>
        <dbReference type="Google" id="ProtNLM"/>
    </source>
</evidence>
<proteinExistence type="predicted"/>
<dbReference type="Gene3D" id="3.40.50.410">
    <property type="entry name" value="von Willebrand factor, type A domain"/>
    <property type="match status" value="1"/>
</dbReference>
<sequence>MGEIAQKEVASRLRDRMGMDPSDRAADLQTANAFFPLLPFYLGTRADPRGMPLGNQHLALNKMAKYVAKRGRHTMPFKRERARRTPTRMVILWDVSGSMMSDVDRYLPWIASLTAMRSRVGVFLFSTRLVDATREFRLPYSEMRTRLLQLTALWSGGTLLGAALETWLLQYATSWLGNDTTVFILSDGWDVGPPERVGDALRSMFSVSRRIYWLHPYLNTEGFSPETRSLKMALPFLRRLLPCDTQEALMHLARAVVI</sequence>
<dbReference type="PANTHER" id="PTHR39338:SF6">
    <property type="entry name" value="BLL5662 PROTEIN"/>
    <property type="match status" value="1"/>
</dbReference>
<keyword evidence="2" id="KW-1185">Reference proteome</keyword>
<evidence type="ECO:0000313" key="2">
    <source>
        <dbReference type="Proteomes" id="UP000190229"/>
    </source>
</evidence>
<evidence type="ECO:0000313" key="1">
    <source>
        <dbReference type="EMBL" id="OPG16556.1"/>
    </source>
</evidence>
<accession>A0A1V4EUE3</accession>
<dbReference type="Proteomes" id="UP000190229">
    <property type="component" value="Unassembled WGS sequence"/>
</dbReference>
<dbReference type="PANTHER" id="PTHR39338">
    <property type="entry name" value="BLL5662 PROTEIN-RELATED"/>
    <property type="match status" value="1"/>
</dbReference>
<dbReference type="Pfam" id="PF05762">
    <property type="entry name" value="VWA_CoxE"/>
    <property type="match status" value="1"/>
</dbReference>
<dbReference type="SUPFAM" id="SSF53300">
    <property type="entry name" value="vWA-like"/>
    <property type="match status" value="1"/>
</dbReference>
<dbReference type="InterPro" id="IPR008912">
    <property type="entry name" value="Uncharacterised_CoxE"/>
</dbReference>
<comment type="caution">
    <text evidence="1">The sequence shown here is derived from an EMBL/GenBank/DDBJ whole genome shotgun (WGS) entry which is preliminary data.</text>
</comment>
<organism evidence="1 2">
    <name type="scientific">Ferroacidibacillus organovorans</name>
    <dbReference type="NCBI Taxonomy" id="1765683"/>
    <lineage>
        <taxon>Bacteria</taxon>
        <taxon>Bacillati</taxon>
        <taxon>Bacillota</taxon>
        <taxon>Bacilli</taxon>
        <taxon>Bacillales</taxon>
        <taxon>Alicyclobacillaceae</taxon>
        <taxon>Ferroacidibacillus</taxon>
    </lineage>
</organism>
<reference evidence="1 2" key="1">
    <citation type="submission" date="2017-02" db="EMBL/GenBank/DDBJ databases">
        <title>Draft genome of Acidibacillus ferrooxidans Huett2.</title>
        <authorList>
            <person name="Schopf S."/>
        </authorList>
    </citation>
    <scope>NUCLEOTIDE SEQUENCE [LARGE SCALE GENOMIC DNA]</scope>
    <source>
        <strain evidence="1 2">Huett2</strain>
    </source>
</reference>
<dbReference type="EMBL" id="MWPS01000016">
    <property type="protein sequence ID" value="OPG16556.1"/>
    <property type="molecule type" value="Genomic_DNA"/>
</dbReference>
<dbReference type="RefSeq" id="WP_079290284.1">
    <property type="nucleotide sequence ID" value="NZ_MWPS01000016.1"/>
</dbReference>
<name>A0A1V4EUE3_9BACL</name>
<dbReference type="InterPro" id="IPR036465">
    <property type="entry name" value="vWFA_dom_sf"/>
</dbReference>
<dbReference type="AlphaFoldDB" id="A0A1V4EUE3"/>
<protein>
    <recommendedName>
        <fullName evidence="3">VWFA domain-containing protein</fullName>
    </recommendedName>
</protein>
<gene>
    <name evidence="1" type="ORF">B2M26_06715</name>
</gene>